<dbReference type="NCBIfam" id="NF008131">
    <property type="entry name" value="PRK10879.1"/>
    <property type="match status" value="1"/>
</dbReference>
<keyword evidence="6" id="KW-0479">Metal-binding</keyword>
<evidence type="ECO:0000256" key="10">
    <source>
        <dbReference type="SAM" id="SignalP"/>
    </source>
</evidence>
<dbReference type="InterPro" id="IPR052433">
    <property type="entry name" value="X-Pro_dipept-like"/>
</dbReference>
<reference evidence="12 13" key="1">
    <citation type="submission" date="2023-04" db="EMBL/GenBank/DDBJ databases">
        <title>Genome dynamics across the evolutionary transition to endosymbiosis.</title>
        <authorList>
            <person name="Siozios S."/>
            <person name="Nadal-Jimenez P."/>
            <person name="Azagi T."/>
            <person name="Sprong H."/>
            <person name="Frost C.L."/>
            <person name="Parratt S.R."/>
            <person name="Taylor G."/>
            <person name="Brettell L."/>
            <person name="Lew K.C."/>
            <person name="Croft L."/>
            <person name="King K.C."/>
            <person name="Brockhurst M.A."/>
            <person name="Hypsa V."/>
            <person name="Novakova E."/>
            <person name="Darby A.C."/>
            <person name="Hurst G.D.D."/>
        </authorList>
    </citation>
    <scope>NUCLEOTIDE SEQUENCE [LARGE SCALE GENOMIC DNA]</scope>
    <source>
        <strain evidence="13">aApi_AU</strain>
    </source>
</reference>
<feature type="chain" id="PRO_5045387404" description="Xaa-Pro aminopeptidase" evidence="10">
    <location>
        <begin position="23"/>
        <end position="436"/>
    </location>
</feature>
<keyword evidence="5" id="KW-0645">Protease</keyword>
<evidence type="ECO:0000259" key="11">
    <source>
        <dbReference type="SMART" id="SM01011"/>
    </source>
</evidence>
<gene>
    <name evidence="12" type="primary">pepP</name>
    <name evidence="12" type="ORF">QG404_05115</name>
</gene>
<dbReference type="Pfam" id="PF00557">
    <property type="entry name" value="Peptidase_M24"/>
    <property type="match status" value="1"/>
</dbReference>
<evidence type="ECO:0000256" key="8">
    <source>
        <dbReference type="ARBA" id="ARBA00023049"/>
    </source>
</evidence>
<evidence type="ECO:0000256" key="7">
    <source>
        <dbReference type="ARBA" id="ARBA00022801"/>
    </source>
</evidence>
<dbReference type="EMBL" id="CP123759">
    <property type="protein sequence ID" value="WGO84274.1"/>
    <property type="molecule type" value="Genomic_DNA"/>
</dbReference>
<dbReference type="PROSITE" id="PS00491">
    <property type="entry name" value="PROLINE_PEPTIDASE"/>
    <property type="match status" value="1"/>
</dbReference>
<dbReference type="Proteomes" id="UP001231859">
    <property type="component" value="Chromosome"/>
</dbReference>
<accession>A0ABY8P7D8</accession>
<feature type="domain" description="Aminopeptidase P N-terminal" evidence="11">
    <location>
        <begin position="1"/>
        <end position="136"/>
    </location>
</feature>
<dbReference type="SMART" id="SM01011">
    <property type="entry name" value="AMP_N"/>
    <property type="match status" value="1"/>
</dbReference>
<evidence type="ECO:0000256" key="5">
    <source>
        <dbReference type="ARBA" id="ARBA00022670"/>
    </source>
</evidence>
<comment type="cofactor">
    <cofactor evidence="2">
        <name>Mn(2+)</name>
        <dbReference type="ChEBI" id="CHEBI:29035"/>
    </cofactor>
</comment>
<evidence type="ECO:0000256" key="3">
    <source>
        <dbReference type="ARBA" id="ARBA00008766"/>
    </source>
</evidence>
<keyword evidence="12" id="KW-0031">Aminopeptidase</keyword>
<keyword evidence="7 12" id="KW-0378">Hydrolase</keyword>
<organism evidence="12 13">
    <name type="scientific">Arsenophonus apicola</name>
    <dbReference type="NCBI Taxonomy" id="2879119"/>
    <lineage>
        <taxon>Bacteria</taxon>
        <taxon>Pseudomonadati</taxon>
        <taxon>Pseudomonadota</taxon>
        <taxon>Gammaproteobacteria</taxon>
        <taxon>Enterobacterales</taxon>
        <taxon>Morganellaceae</taxon>
        <taxon>Arsenophonus</taxon>
    </lineage>
</organism>
<dbReference type="EC" id="3.4.11.9" evidence="4"/>
<evidence type="ECO:0000256" key="9">
    <source>
        <dbReference type="ARBA" id="ARBA00023211"/>
    </source>
</evidence>
<sequence length="436" mass="48698">MTQQPFISRRHRLLKKMAPASAAIFFAAPSVLRNADCEYPYRQHSDFLYLTGFSEPEAVLVIIKYNKNSSESILFNRVRDKAMETWFGRRLGQQAAMTKLGVDQALPFAEIDQQLYQLLNGLAIVYHAQGEFAYADRIVAAALNRLRQGSRQKLKAPSTQIDWRPMLHEMRLFKSPEELALMRKASKISADAHLRAMQTCQPDMYEYQLAAEIEYQFASQGAKSPAYTTIVGSGENACILHYTENDAVMKAGNLVLVDAGAEYQGYASDITRTYPVNGKFSQPQREIYDIVLMALNSALALYRPGVTIHQVMTAVIKIKIEGLIKLGLLQGEVDKLIESKAHLPFFMHGLSHWLGLDVHDVGDYGSNRNRRLEPGMVLTVEPGLYIAPDANVPEAYRGIGIRIEDDIVITEDGNENLTAAVIKDPDEIEALMAGAK</sequence>
<dbReference type="GO" id="GO:0004177">
    <property type="term" value="F:aminopeptidase activity"/>
    <property type="evidence" value="ECO:0007669"/>
    <property type="project" value="UniProtKB-KW"/>
</dbReference>
<dbReference type="Gene3D" id="3.90.230.10">
    <property type="entry name" value="Creatinase/methionine aminopeptidase superfamily"/>
    <property type="match status" value="1"/>
</dbReference>
<dbReference type="CDD" id="cd01087">
    <property type="entry name" value="Prolidase"/>
    <property type="match status" value="1"/>
</dbReference>
<evidence type="ECO:0000256" key="6">
    <source>
        <dbReference type="ARBA" id="ARBA00022723"/>
    </source>
</evidence>
<dbReference type="InterPro" id="IPR001714">
    <property type="entry name" value="Pept_M24_MAP"/>
</dbReference>
<dbReference type="InterPro" id="IPR036005">
    <property type="entry name" value="Creatinase/aminopeptidase-like"/>
</dbReference>
<dbReference type="InterPro" id="IPR000994">
    <property type="entry name" value="Pept_M24"/>
</dbReference>
<dbReference type="SUPFAM" id="SSF55920">
    <property type="entry name" value="Creatinase/aminopeptidase"/>
    <property type="match status" value="1"/>
</dbReference>
<evidence type="ECO:0000256" key="4">
    <source>
        <dbReference type="ARBA" id="ARBA00012574"/>
    </source>
</evidence>
<name>A0ABY8P7D8_9GAMM</name>
<dbReference type="InterPro" id="IPR029149">
    <property type="entry name" value="Creatin/AminoP/Spt16_N"/>
</dbReference>
<dbReference type="RefSeq" id="WP_280939301.1">
    <property type="nucleotide sequence ID" value="NZ_CP123759.1"/>
</dbReference>
<dbReference type="SUPFAM" id="SSF53092">
    <property type="entry name" value="Creatinase/prolidase N-terminal domain"/>
    <property type="match status" value="1"/>
</dbReference>
<dbReference type="InterPro" id="IPR001131">
    <property type="entry name" value="Peptidase_M24B_aminopep-P_CS"/>
</dbReference>
<protein>
    <recommendedName>
        <fullName evidence="4">Xaa-Pro aminopeptidase</fullName>
        <ecNumber evidence="4">3.4.11.9</ecNumber>
    </recommendedName>
</protein>
<comment type="similarity">
    <text evidence="3">Belongs to the peptidase M24B family.</text>
</comment>
<keyword evidence="13" id="KW-1185">Reference proteome</keyword>
<comment type="catalytic activity">
    <reaction evidence="1">
        <text>Release of any N-terminal amino acid, including proline, that is linked to proline, even from a dipeptide or tripeptide.</text>
        <dbReference type="EC" id="3.4.11.9"/>
    </reaction>
</comment>
<proteinExistence type="inferred from homology"/>
<evidence type="ECO:0000256" key="2">
    <source>
        <dbReference type="ARBA" id="ARBA00001936"/>
    </source>
</evidence>
<keyword evidence="8" id="KW-0482">Metalloprotease</keyword>
<keyword evidence="10" id="KW-0732">Signal</keyword>
<evidence type="ECO:0000256" key="1">
    <source>
        <dbReference type="ARBA" id="ARBA00001424"/>
    </source>
</evidence>
<evidence type="ECO:0000313" key="12">
    <source>
        <dbReference type="EMBL" id="WGO84274.1"/>
    </source>
</evidence>
<dbReference type="PANTHER" id="PTHR43226:SF4">
    <property type="entry name" value="XAA-PRO AMINOPEPTIDASE 3"/>
    <property type="match status" value="1"/>
</dbReference>
<feature type="signal peptide" evidence="10">
    <location>
        <begin position="1"/>
        <end position="22"/>
    </location>
</feature>
<dbReference type="PANTHER" id="PTHR43226">
    <property type="entry name" value="XAA-PRO AMINOPEPTIDASE 3"/>
    <property type="match status" value="1"/>
</dbReference>
<dbReference type="Gene3D" id="3.40.350.10">
    <property type="entry name" value="Creatinase/prolidase N-terminal domain"/>
    <property type="match status" value="1"/>
</dbReference>
<keyword evidence="9" id="KW-0464">Manganese</keyword>
<dbReference type="Pfam" id="PF05195">
    <property type="entry name" value="AMP_N"/>
    <property type="match status" value="1"/>
</dbReference>
<dbReference type="PRINTS" id="PR00599">
    <property type="entry name" value="MAPEPTIDASE"/>
</dbReference>
<evidence type="ECO:0000313" key="13">
    <source>
        <dbReference type="Proteomes" id="UP001231859"/>
    </source>
</evidence>
<dbReference type="InterPro" id="IPR007865">
    <property type="entry name" value="Aminopep_P_N"/>
</dbReference>